<keyword evidence="2" id="KW-0521">NADP</keyword>
<proteinExistence type="inferred from homology"/>
<evidence type="ECO:0000256" key="6">
    <source>
        <dbReference type="PIRSR" id="PIRSR000097-3"/>
    </source>
</evidence>
<evidence type="ECO:0000256" key="4">
    <source>
        <dbReference type="PIRSR" id="PIRSR000097-1"/>
    </source>
</evidence>
<feature type="active site" description="Proton donor" evidence="4">
    <location>
        <position position="49"/>
    </location>
</feature>
<sequence>MQTIELNNGVAMPLLGLGVYQITDPSVCEATVLAAIEAGYRLIDTASAYGNEQAVGSAIKKSGVPREELFITTKVWVRDTGYDNTKKAFELSMKKLQLDYLDLYLVHQAVGDYYGSWRALEDLYREGKIRAIGVSNFYPERAIDLISHNAIPPAVNQIEVHPFYQREAEQLFLEDKKVRVQSWASFAEGRNNFFTNELLWDIGRRYNKSVAQVTLRWLIQRGIAVIPKSVHRERLMENYDIWDFTLTLENMEAIADLDTRQSAFFNHRDPTIIARWAGRK</sequence>
<dbReference type="CDD" id="cd19133">
    <property type="entry name" value="AKR_AKR5F1"/>
    <property type="match status" value="1"/>
</dbReference>
<dbReference type="RefSeq" id="WP_147584440.1">
    <property type="nucleotide sequence ID" value="NZ_CP042831.1"/>
</dbReference>
<dbReference type="PROSITE" id="PS00798">
    <property type="entry name" value="ALDOKETO_REDUCTASE_1"/>
    <property type="match status" value="1"/>
</dbReference>
<keyword evidence="3" id="KW-0560">Oxidoreductase</keyword>
<dbReference type="InterPro" id="IPR018170">
    <property type="entry name" value="Aldo/ket_reductase_CS"/>
</dbReference>
<dbReference type="PIRSF" id="PIRSF000097">
    <property type="entry name" value="AKR"/>
    <property type="match status" value="1"/>
</dbReference>
<dbReference type="PROSITE" id="PS00062">
    <property type="entry name" value="ALDOKETO_REDUCTASE_2"/>
    <property type="match status" value="1"/>
</dbReference>
<evidence type="ECO:0000256" key="2">
    <source>
        <dbReference type="ARBA" id="ARBA00022857"/>
    </source>
</evidence>
<dbReference type="PRINTS" id="PR00069">
    <property type="entry name" value="ALDKETRDTASE"/>
</dbReference>
<evidence type="ECO:0000313" key="8">
    <source>
        <dbReference type="EMBL" id="QEE51001.1"/>
    </source>
</evidence>
<gene>
    <name evidence="8" type="ORF">FUA48_15880</name>
</gene>
<dbReference type="InterPro" id="IPR023210">
    <property type="entry name" value="NADP_OxRdtase_dom"/>
</dbReference>
<evidence type="ECO:0000313" key="9">
    <source>
        <dbReference type="Proteomes" id="UP000321222"/>
    </source>
</evidence>
<dbReference type="PANTHER" id="PTHR43827">
    <property type="entry name" value="2,5-DIKETO-D-GLUCONIC ACID REDUCTASE"/>
    <property type="match status" value="1"/>
</dbReference>
<accession>A0A5B9FXI7</accession>
<evidence type="ECO:0000259" key="7">
    <source>
        <dbReference type="Pfam" id="PF00248"/>
    </source>
</evidence>
<dbReference type="InterPro" id="IPR036812">
    <property type="entry name" value="NAD(P)_OxRdtase_dom_sf"/>
</dbReference>
<dbReference type="Pfam" id="PF00248">
    <property type="entry name" value="Aldo_ket_red"/>
    <property type="match status" value="1"/>
</dbReference>
<comment type="similarity">
    <text evidence="1">Belongs to the aldo/keto reductase family.</text>
</comment>
<keyword evidence="9" id="KW-1185">Reference proteome</keyword>
<dbReference type="PROSITE" id="PS00063">
    <property type="entry name" value="ALDOKETO_REDUCTASE_3"/>
    <property type="match status" value="1"/>
</dbReference>
<dbReference type="PANTHER" id="PTHR43827:SF3">
    <property type="entry name" value="NADP-DEPENDENT OXIDOREDUCTASE DOMAIN-CONTAINING PROTEIN"/>
    <property type="match status" value="1"/>
</dbReference>
<feature type="site" description="Lowers pKa of active site Tyr" evidence="6">
    <location>
        <position position="74"/>
    </location>
</feature>
<dbReference type="Gene3D" id="3.20.20.100">
    <property type="entry name" value="NADP-dependent oxidoreductase domain"/>
    <property type="match status" value="1"/>
</dbReference>
<dbReference type="SUPFAM" id="SSF51430">
    <property type="entry name" value="NAD(P)-linked oxidoreductase"/>
    <property type="match status" value="1"/>
</dbReference>
<evidence type="ECO:0000256" key="5">
    <source>
        <dbReference type="PIRSR" id="PIRSR000097-2"/>
    </source>
</evidence>
<dbReference type="KEGG" id="fak:FUA48_15880"/>
<dbReference type="Proteomes" id="UP000321222">
    <property type="component" value="Chromosome"/>
</dbReference>
<reference evidence="8 9" key="1">
    <citation type="submission" date="2019-08" db="EMBL/GenBank/DDBJ databases">
        <title>Flavobacterium alkalisoli sp. nov., isolated from rhizosphere soil of Suaeda salsa.</title>
        <authorList>
            <person name="Sun J.-Q."/>
            <person name="Xu L."/>
        </authorList>
    </citation>
    <scope>NUCLEOTIDE SEQUENCE [LARGE SCALE GENOMIC DNA]</scope>
    <source>
        <strain evidence="8 9">XS-5</strain>
    </source>
</reference>
<dbReference type="OrthoDB" id="9804790at2"/>
<dbReference type="EMBL" id="CP042831">
    <property type="protein sequence ID" value="QEE51001.1"/>
    <property type="molecule type" value="Genomic_DNA"/>
</dbReference>
<feature type="domain" description="NADP-dependent oxidoreductase" evidence="7">
    <location>
        <begin position="22"/>
        <end position="257"/>
    </location>
</feature>
<dbReference type="AlphaFoldDB" id="A0A5B9FXI7"/>
<dbReference type="InterPro" id="IPR020471">
    <property type="entry name" value="AKR"/>
</dbReference>
<feature type="binding site" evidence="5">
    <location>
        <position position="107"/>
    </location>
    <ligand>
        <name>substrate</name>
    </ligand>
</feature>
<evidence type="ECO:0000256" key="3">
    <source>
        <dbReference type="ARBA" id="ARBA00023002"/>
    </source>
</evidence>
<evidence type="ECO:0000256" key="1">
    <source>
        <dbReference type="ARBA" id="ARBA00007905"/>
    </source>
</evidence>
<organism evidence="8 9">
    <name type="scientific">Flavobacterium alkalisoli</name>
    <dbReference type="NCBI Taxonomy" id="2602769"/>
    <lineage>
        <taxon>Bacteria</taxon>
        <taxon>Pseudomonadati</taxon>
        <taxon>Bacteroidota</taxon>
        <taxon>Flavobacteriia</taxon>
        <taxon>Flavobacteriales</taxon>
        <taxon>Flavobacteriaceae</taxon>
        <taxon>Flavobacterium</taxon>
    </lineage>
</organism>
<dbReference type="GO" id="GO:0016616">
    <property type="term" value="F:oxidoreductase activity, acting on the CH-OH group of donors, NAD or NADP as acceptor"/>
    <property type="evidence" value="ECO:0007669"/>
    <property type="project" value="UniProtKB-ARBA"/>
</dbReference>
<name>A0A5B9FXI7_9FLAO</name>
<dbReference type="FunFam" id="3.20.20.100:FF:000015">
    <property type="entry name" value="Oxidoreductase, aldo/keto reductase family"/>
    <property type="match status" value="1"/>
</dbReference>
<protein>
    <submittedName>
        <fullName evidence="8">Aldo/keto reductase</fullName>
    </submittedName>
</protein>